<evidence type="ECO:0000256" key="7">
    <source>
        <dbReference type="ARBA" id="ARBA00022833"/>
    </source>
</evidence>
<evidence type="ECO:0000313" key="20">
    <source>
        <dbReference type="Proteomes" id="UP001181347"/>
    </source>
</evidence>
<feature type="binding site" evidence="12 16">
    <location>
        <position position="258"/>
    </location>
    <ligand>
        <name>substrate</name>
    </ligand>
</feature>
<dbReference type="PIRSF" id="PIRSF000099">
    <property type="entry name" value="Histidinol_dh"/>
    <property type="match status" value="1"/>
</dbReference>
<dbReference type="HAMAP" id="MF_01024">
    <property type="entry name" value="HisD"/>
    <property type="match status" value="1"/>
</dbReference>
<keyword evidence="9 12" id="KW-0520">NAD</keyword>
<feature type="binding site" evidence="12 15">
    <location>
        <position position="212"/>
    </location>
    <ligand>
        <name>NAD(+)</name>
        <dbReference type="ChEBI" id="CHEBI:57540"/>
    </ligand>
</feature>
<keyword evidence="5 12" id="KW-0028">Amino-acid biosynthesis</keyword>
<feature type="binding site" evidence="12 17">
    <location>
        <position position="418"/>
    </location>
    <ligand>
        <name>Zn(2+)</name>
        <dbReference type="ChEBI" id="CHEBI:29105"/>
    </ligand>
</feature>
<dbReference type="AlphaFoldDB" id="A0AAE4LNZ6"/>
<dbReference type="GO" id="GO:0000105">
    <property type="term" value="P:L-histidine biosynthetic process"/>
    <property type="evidence" value="ECO:0007669"/>
    <property type="project" value="UniProtKB-UniRule"/>
</dbReference>
<reference evidence="19" key="1">
    <citation type="submission" date="2023-10" db="EMBL/GenBank/DDBJ databases">
        <title>Genome Sequence of the Bacteria from From Gut Wall in Crohn's Disease.</title>
        <authorList>
            <person name="Rodriguez-Palacios A."/>
        </authorList>
    </citation>
    <scope>NUCLEOTIDE SEQUENCE</scope>
    <source>
        <strain evidence="19">CavFT-hAR58</strain>
    </source>
</reference>
<feature type="binding site" evidence="12 15">
    <location>
        <position position="189"/>
    </location>
    <ligand>
        <name>NAD(+)</name>
        <dbReference type="ChEBI" id="CHEBI:57540"/>
    </ligand>
</feature>
<keyword evidence="8 12" id="KW-0560">Oxidoreductase</keyword>
<dbReference type="Proteomes" id="UP001181347">
    <property type="component" value="Unassembled WGS sequence"/>
</dbReference>
<accession>A0AAE4LNZ6</accession>
<sequence>MEMPKIYVNPPRSEWPALTARCTRQEEEIGERVAAILAEVRTGGDAALRRIVRRIEGYLPETFEVTRERRAEAAKAVSPQLKAALAQAKANIEAFHRAQLPAQVEVETMPGVRCVQRAVAIGRAGLYIPGGKAPLFSTVLMLALPARIAGCREVILCTPCGRDGRIAPEILYAADLCGVDRVFALGGAQAVAAMAYGTESIPRVDKIFGPGNRYVTKAKQLAGAADVAVDLPAGPSEVLVLADEDARPEFAAADLLSQAEHGDDSQAMLVCRSEEFARRAIASVGEQAARLSRRDAIGNSLANSRIVVFSDPDEQIAFADAYAPEHLIVAMRDAWDAAARITAAGSVFIGGYSPESAGDYASGTNHTLPTGGWARAYSGVNTESFMRKITYQELTRGGLEALAPTITAMAEAEGLDAHANAVRIRTEGGAR</sequence>
<dbReference type="PROSITE" id="PS00611">
    <property type="entry name" value="HISOL_DEHYDROGENASE"/>
    <property type="match status" value="1"/>
</dbReference>
<dbReference type="InterPro" id="IPR022695">
    <property type="entry name" value="Histidinol_DH_monofunct"/>
</dbReference>
<evidence type="ECO:0000256" key="3">
    <source>
        <dbReference type="ARBA" id="ARBA00010178"/>
    </source>
</evidence>
<feature type="binding site" evidence="12 16">
    <location>
        <position position="326"/>
    </location>
    <ligand>
        <name>substrate</name>
    </ligand>
</feature>
<dbReference type="GO" id="GO:0005829">
    <property type="term" value="C:cytosol"/>
    <property type="evidence" value="ECO:0007669"/>
    <property type="project" value="TreeGrafter"/>
</dbReference>
<keyword evidence="7 12" id="KW-0862">Zinc</keyword>
<dbReference type="GO" id="GO:0004399">
    <property type="term" value="F:histidinol dehydrogenase activity"/>
    <property type="evidence" value="ECO:0007669"/>
    <property type="project" value="UniProtKB-UniRule"/>
</dbReference>
<dbReference type="Gene3D" id="3.40.50.1980">
    <property type="entry name" value="Nitrogenase molybdenum iron protein domain"/>
    <property type="match status" value="2"/>
</dbReference>
<keyword evidence="6 12" id="KW-0479">Metal-binding</keyword>
<comment type="cofactor">
    <cofactor evidence="12 17">
        <name>Zn(2+)</name>
        <dbReference type="ChEBI" id="CHEBI:29105"/>
    </cofactor>
    <text evidence="12 17">Binds 1 zinc ion per subunit.</text>
</comment>
<comment type="catalytic activity">
    <reaction evidence="11 12">
        <text>L-histidinol + 2 NAD(+) + H2O = L-histidine + 2 NADH + 3 H(+)</text>
        <dbReference type="Rhea" id="RHEA:20641"/>
        <dbReference type="ChEBI" id="CHEBI:15377"/>
        <dbReference type="ChEBI" id="CHEBI:15378"/>
        <dbReference type="ChEBI" id="CHEBI:57540"/>
        <dbReference type="ChEBI" id="CHEBI:57595"/>
        <dbReference type="ChEBI" id="CHEBI:57699"/>
        <dbReference type="ChEBI" id="CHEBI:57945"/>
        <dbReference type="EC" id="1.1.1.23"/>
    </reaction>
</comment>
<name>A0AAE4LNZ6_9BACT</name>
<feature type="active site" description="Proton acceptor" evidence="12 14">
    <location>
        <position position="326"/>
    </location>
</feature>
<dbReference type="Pfam" id="PF00815">
    <property type="entry name" value="Histidinol_dh"/>
    <property type="match status" value="1"/>
</dbReference>
<feature type="binding site" evidence="12 15">
    <location>
        <position position="127"/>
    </location>
    <ligand>
        <name>NAD(+)</name>
        <dbReference type="ChEBI" id="CHEBI:57540"/>
    </ligand>
</feature>
<dbReference type="EMBL" id="JAWDES010000006">
    <property type="protein sequence ID" value="MDU0261591.1"/>
    <property type="molecule type" value="Genomic_DNA"/>
</dbReference>
<feature type="binding site" evidence="12 17">
    <location>
        <position position="258"/>
    </location>
    <ligand>
        <name>Zn(2+)</name>
        <dbReference type="ChEBI" id="CHEBI:29105"/>
    </ligand>
</feature>
<proteinExistence type="inferred from homology"/>
<evidence type="ECO:0000256" key="4">
    <source>
        <dbReference type="ARBA" id="ARBA00012965"/>
    </source>
</evidence>
<evidence type="ECO:0000256" key="11">
    <source>
        <dbReference type="ARBA" id="ARBA00049489"/>
    </source>
</evidence>
<keyword evidence="10 12" id="KW-0368">Histidine biosynthesis</keyword>
<evidence type="ECO:0000256" key="1">
    <source>
        <dbReference type="ARBA" id="ARBA00003850"/>
    </source>
</evidence>
<dbReference type="InterPro" id="IPR012131">
    <property type="entry name" value="Hstdl_DH"/>
</dbReference>
<dbReference type="SUPFAM" id="SSF53720">
    <property type="entry name" value="ALDH-like"/>
    <property type="match status" value="1"/>
</dbReference>
<dbReference type="EC" id="1.1.1.23" evidence="4 12"/>
<feature type="binding site" evidence="12 17">
    <location>
        <position position="359"/>
    </location>
    <ligand>
        <name>Zn(2+)</name>
        <dbReference type="ChEBI" id="CHEBI:29105"/>
    </ligand>
</feature>
<dbReference type="PANTHER" id="PTHR21256:SF2">
    <property type="entry name" value="HISTIDINE BIOSYNTHESIS TRIFUNCTIONAL PROTEIN"/>
    <property type="match status" value="1"/>
</dbReference>
<evidence type="ECO:0000256" key="5">
    <source>
        <dbReference type="ARBA" id="ARBA00022605"/>
    </source>
</evidence>
<evidence type="ECO:0000256" key="16">
    <source>
        <dbReference type="PIRSR" id="PIRSR000099-3"/>
    </source>
</evidence>
<comment type="similarity">
    <text evidence="3 12 13 18">Belongs to the histidinol dehydrogenase family.</text>
</comment>
<feature type="binding site" evidence="12 16">
    <location>
        <position position="418"/>
    </location>
    <ligand>
        <name>substrate</name>
    </ligand>
</feature>
<dbReference type="GO" id="GO:0051287">
    <property type="term" value="F:NAD binding"/>
    <property type="evidence" value="ECO:0007669"/>
    <property type="project" value="InterPro"/>
</dbReference>
<dbReference type="InterPro" id="IPR001692">
    <property type="entry name" value="Histidinol_DH_CS"/>
</dbReference>
<evidence type="ECO:0000256" key="15">
    <source>
        <dbReference type="PIRSR" id="PIRSR000099-2"/>
    </source>
</evidence>
<evidence type="ECO:0000256" key="17">
    <source>
        <dbReference type="PIRSR" id="PIRSR000099-4"/>
    </source>
</evidence>
<evidence type="ECO:0000256" key="12">
    <source>
        <dbReference type="HAMAP-Rule" id="MF_01024"/>
    </source>
</evidence>
<dbReference type="Gene3D" id="1.20.5.1300">
    <property type="match status" value="1"/>
</dbReference>
<dbReference type="NCBIfam" id="TIGR00069">
    <property type="entry name" value="hisD"/>
    <property type="match status" value="1"/>
</dbReference>
<dbReference type="RefSeq" id="WP_237958633.1">
    <property type="nucleotide sequence ID" value="NZ_BAAFKU010000024.1"/>
</dbReference>
<gene>
    <name evidence="12 19" type="primary">hisD</name>
    <name evidence="19" type="ORF">RVH17_16020</name>
</gene>
<feature type="binding site" evidence="12 16">
    <location>
        <position position="413"/>
    </location>
    <ligand>
        <name>substrate</name>
    </ligand>
</feature>
<organism evidence="19 20">
    <name type="scientific">Alistipes finegoldii</name>
    <dbReference type="NCBI Taxonomy" id="214856"/>
    <lineage>
        <taxon>Bacteria</taxon>
        <taxon>Pseudomonadati</taxon>
        <taxon>Bacteroidota</taxon>
        <taxon>Bacteroidia</taxon>
        <taxon>Bacteroidales</taxon>
        <taxon>Rikenellaceae</taxon>
        <taxon>Alistipes</taxon>
    </lineage>
</organism>
<evidence type="ECO:0000256" key="14">
    <source>
        <dbReference type="PIRSR" id="PIRSR000099-1"/>
    </source>
</evidence>
<feature type="binding site" evidence="12 17">
    <location>
        <position position="261"/>
    </location>
    <ligand>
        <name>Zn(2+)</name>
        <dbReference type="ChEBI" id="CHEBI:29105"/>
    </ligand>
</feature>
<evidence type="ECO:0000256" key="8">
    <source>
        <dbReference type="ARBA" id="ARBA00023002"/>
    </source>
</evidence>
<evidence type="ECO:0000256" key="6">
    <source>
        <dbReference type="ARBA" id="ARBA00022723"/>
    </source>
</evidence>
<evidence type="ECO:0000256" key="18">
    <source>
        <dbReference type="RuleBase" id="RU004175"/>
    </source>
</evidence>
<dbReference type="CDD" id="cd06572">
    <property type="entry name" value="Histidinol_dh"/>
    <property type="match status" value="1"/>
</dbReference>
<feature type="binding site" evidence="12 16">
    <location>
        <position position="236"/>
    </location>
    <ligand>
        <name>substrate</name>
    </ligand>
</feature>
<evidence type="ECO:0000256" key="10">
    <source>
        <dbReference type="ARBA" id="ARBA00023102"/>
    </source>
</evidence>
<dbReference type="InterPro" id="IPR016161">
    <property type="entry name" value="Ald_DH/histidinol_DH"/>
</dbReference>
<dbReference type="FunFam" id="3.40.50.1980:FF:000001">
    <property type="entry name" value="Histidinol dehydrogenase"/>
    <property type="match status" value="1"/>
</dbReference>
<protein>
    <recommendedName>
        <fullName evidence="4 12">Histidinol dehydrogenase</fullName>
        <shortName evidence="12">HDH</shortName>
        <ecNumber evidence="4 12">1.1.1.23</ecNumber>
    </recommendedName>
</protein>
<dbReference type="FunFam" id="3.40.50.1980:FF:000002">
    <property type="entry name" value="Histidinol dehydrogenase, chloroplastic"/>
    <property type="match status" value="1"/>
</dbReference>
<dbReference type="PRINTS" id="PR00083">
    <property type="entry name" value="HOLDHDRGNASE"/>
</dbReference>
<evidence type="ECO:0000256" key="9">
    <source>
        <dbReference type="ARBA" id="ARBA00023027"/>
    </source>
</evidence>
<dbReference type="PANTHER" id="PTHR21256">
    <property type="entry name" value="HISTIDINOL DEHYDROGENASE HDH"/>
    <property type="match status" value="1"/>
</dbReference>
<feature type="active site" description="Proton acceptor" evidence="12 14">
    <location>
        <position position="325"/>
    </location>
</feature>
<dbReference type="FunFam" id="1.20.5.1300:FF:000002">
    <property type="entry name" value="Histidinol dehydrogenase, chloroplastic"/>
    <property type="match status" value="1"/>
</dbReference>
<evidence type="ECO:0000313" key="19">
    <source>
        <dbReference type="EMBL" id="MDU0261591.1"/>
    </source>
</evidence>
<comment type="pathway">
    <text evidence="2 12">Amino-acid biosynthesis; L-histidine biosynthesis; L-histidine from 5-phospho-alpha-D-ribose 1-diphosphate: step 9/9.</text>
</comment>
<dbReference type="GO" id="GO:0008270">
    <property type="term" value="F:zinc ion binding"/>
    <property type="evidence" value="ECO:0007669"/>
    <property type="project" value="UniProtKB-UniRule"/>
</dbReference>
<feature type="binding site" evidence="12 16">
    <location>
        <position position="261"/>
    </location>
    <ligand>
        <name>substrate</name>
    </ligand>
</feature>
<comment type="function">
    <text evidence="1 12">Catalyzes the sequential NAD-dependent oxidations of L-histidinol to L-histidinaldehyde and then to L-histidine.</text>
</comment>
<feature type="binding site" evidence="12 16">
    <location>
        <position position="359"/>
    </location>
    <ligand>
        <name>substrate</name>
    </ligand>
</feature>
<comment type="caution">
    <text evidence="19">The sequence shown here is derived from an EMBL/GenBank/DDBJ whole genome shotgun (WGS) entry which is preliminary data.</text>
</comment>
<evidence type="ECO:0000256" key="2">
    <source>
        <dbReference type="ARBA" id="ARBA00004940"/>
    </source>
</evidence>
<evidence type="ECO:0000256" key="13">
    <source>
        <dbReference type="PIRNR" id="PIRNR000099"/>
    </source>
</evidence>